<accession>A0ABU4FRQ8</accession>
<keyword evidence="3" id="KW-1185">Reference proteome</keyword>
<dbReference type="RefSeq" id="WP_019057449.1">
    <property type="nucleotide sequence ID" value="NZ_JAPEMW010000001.1"/>
</dbReference>
<proteinExistence type="predicted"/>
<evidence type="ECO:0008006" key="4">
    <source>
        <dbReference type="Google" id="ProtNLM"/>
    </source>
</evidence>
<sequence length="84" mass="9202">MPEHVSILQLTGVAVLALASVVWVFGLTRVLRRSLAEPTAWHPAHPLHGLPNQRDTAPHRESVELTPAEHDAFAGLVRQLSDGR</sequence>
<organism evidence="2 3">
    <name type="scientific">Streptomyces prunicolor</name>
    <dbReference type="NCBI Taxonomy" id="67348"/>
    <lineage>
        <taxon>Bacteria</taxon>
        <taxon>Bacillati</taxon>
        <taxon>Actinomycetota</taxon>
        <taxon>Actinomycetes</taxon>
        <taxon>Kitasatosporales</taxon>
        <taxon>Streptomycetaceae</taxon>
        <taxon>Streptomyces</taxon>
    </lineage>
</organism>
<keyword evidence="1" id="KW-0472">Membrane</keyword>
<feature type="transmembrane region" description="Helical" evidence="1">
    <location>
        <begin position="6"/>
        <end position="25"/>
    </location>
</feature>
<protein>
    <recommendedName>
        <fullName evidence="4">Secreted protein</fullName>
    </recommendedName>
</protein>
<keyword evidence="1" id="KW-0812">Transmembrane</keyword>
<evidence type="ECO:0000313" key="3">
    <source>
        <dbReference type="Proteomes" id="UP001187346"/>
    </source>
</evidence>
<gene>
    <name evidence="2" type="ORF">R5A26_46055</name>
</gene>
<evidence type="ECO:0000313" key="2">
    <source>
        <dbReference type="EMBL" id="MDV7223308.1"/>
    </source>
</evidence>
<dbReference type="Proteomes" id="UP001187346">
    <property type="component" value="Unassembled WGS sequence"/>
</dbReference>
<name>A0ABU4FRQ8_9ACTN</name>
<evidence type="ECO:0000256" key="1">
    <source>
        <dbReference type="SAM" id="Phobius"/>
    </source>
</evidence>
<dbReference type="EMBL" id="JAWMAJ010000302">
    <property type="protein sequence ID" value="MDV7223308.1"/>
    <property type="molecule type" value="Genomic_DNA"/>
</dbReference>
<keyword evidence="1" id="KW-1133">Transmembrane helix</keyword>
<reference evidence="2 3" key="1">
    <citation type="submission" date="2023-10" db="EMBL/GenBank/DDBJ databases">
        <title>Characterization of rhizosphere-enriched actinobacteria from wheat plants lab-grown on chernevaya soil.</title>
        <authorList>
            <person name="Tikhonova E.N."/>
            <person name="Konopkin A."/>
            <person name="Kravchenko I.K."/>
        </authorList>
    </citation>
    <scope>NUCLEOTIDE SEQUENCE [LARGE SCALE GENOMIC DNA]</scope>
    <source>
        <strain evidence="2 3">RR29</strain>
    </source>
</reference>
<comment type="caution">
    <text evidence="2">The sequence shown here is derived from an EMBL/GenBank/DDBJ whole genome shotgun (WGS) entry which is preliminary data.</text>
</comment>